<dbReference type="Proteomes" id="UP000749646">
    <property type="component" value="Unassembled WGS sequence"/>
</dbReference>
<evidence type="ECO:0000313" key="7">
    <source>
        <dbReference type="Proteomes" id="UP000749646"/>
    </source>
</evidence>
<feature type="domain" description="Crinkler effector protein N-terminal" evidence="5">
    <location>
        <begin position="4"/>
        <end position="104"/>
    </location>
</feature>
<keyword evidence="7" id="KW-1185">Reference proteome</keyword>
<evidence type="ECO:0000313" key="6">
    <source>
        <dbReference type="EMBL" id="KAF9988139.1"/>
    </source>
</evidence>
<dbReference type="OrthoDB" id="2673191at2759"/>
<evidence type="ECO:0000256" key="3">
    <source>
        <dbReference type="ARBA" id="ARBA00022525"/>
    </source>
</evidence>
<keyword evidence="3" id="KW-0964">Secreted</keyword>
<evidence type="ECO:0000256" key="1">
    <source>
        <dbReference type="ARBA" id="ARBA00004340"/>
    </source>
</evidence>
<organism evidence="6 7">
    <name type="scientific">Modicella reniformis</name>
    <dbReference type="NCBI Taxonomy" id="1440133"/>
    <lineage>
        <taxon>Eukaryota</taxon>
        <taxon>Fungi</taxon>
        <taxon>Fungi incertae sedis</taxon>
        <taxon>Mucoromycota</taxon>
        <taxon>Mortierellomycotina</taxon>
        <taxon>Mortierellomycetes</taxon>
        <taxon>Mortierellales</taxon>
        <taxon>Mortierellaceae</taxon>
        <taxon>Modicella</taxon>
    </lineage>
</organism>
<feature type="region of interest" description="Disordered" evidence="4">
    <location>
        <begin position="112"/>
        <end position="134"/>
    </location>
</feature>
<evidence type="ECO:0000256" key="2">
    <source>
        <dbReference type="ARBA" id="ARBA00004613"/>
    </source>
</evidence>
<dbReference type="GO" id="GO:0005576">
    <property type="term" value="C:extracellular region"/>
    <property type="evidence" value="ECO:0007669"/>
    <property type="project" value="UniProtKB-SubCell"/>
</dbReference>
<feature type="compositionally biased region" description="Polar residues" evidence="4">
    <location>
        <begin position="122"/>
        <end position="134"/>
    </location>
</feature>
<dbReference type="AlphaFoldDB" id="A0A9P6MBN5"/>
<protein>
    <recommendedName>
        <fullName evidence="5">Crinkler effector protein N-terminal domain-containing protein</fullName>
    </recommendedName>
</protein>
<sequence length="134" mass="14590">MTPISVFCVFHNQPASSAFCISIDPALTVDELRDEIKIKQSPYLDHIAASSLSLWQVSIPVSSASQDSVTTAVLQDDAKLLPTVRLSSIFFTPPADNTIHILVKQATQAEKKDGDNMLDCGQQFQDSETPSKVP</sequence>
<reference evidence="6" key="1">
    <citation type="journal article" date="2020" name="Fungal Divers.">
        <title>Resolving the Mortierellaceae phylogeny through synthesis of multi-gene phylogenetics and phylogenomics.</title>
        <authorList>
            <person name="Vandepol N."/>
            <person name="Liber J."/>
            <person name="Desiro A."/>
            <person name="Na H."/>
            <person name="Kennedy M."/>
            <person name="Barry K."/>
            <person name="Grigoriev I.V."/>
            <person name="Miller A.N."/>
            <person name="O'Donnell K."/>
            <person name="Stajich J.E."/>
            <person name="Bonito G."/>
        </authorList>
    </citation>
    <scope>NUCLEOTIDE SEQUENCE</scope>
    <source>
        <strain evidence="6">MES-2147</strain>
    </source>
</reference>
<dbReference type="InterPro" id="IPR045379">
    <property type="entry name" value="Crinkler_N"/>
</dbReference>
<dbReference type="Pfam" id="PF20147">
    <property type="entry name" value="Crinkler"/>
    <property type="match status" value="1"/>
</dbReference>
<evidence type="ECO:0000256" key="4">
    <source>
        <dbReference type="SAM" id="MobiDB-lite"/>
    </source>
</evidence>
<comment type="caution">
    <text evidence="6">The sequence shown here is derived from an EMBL/GenBank/DDBJ whole genome shotgun (WGS) entry which is preliminary data.</text>
</comment>
<comment type="subcellular location">
    <subcellularLocation>
        <location evidence="1">Host cell</location>
    </subcellularLocation>
    <subcellularLocation>
        <location evidence="2">Secreted</location>
    </subcellularLocation>
</comment>
<evidence type="ECO:0000259" key="5">
    <source>
        <dbReference type="Pfam" id="PF20147"/>
    </source>
</evidence>
<accession>A0A9P6MBN5</accession>
<name>A0A9P6MBN5_9FUNG</name>
<dbReference type="EMBL" id="JAAAHW010003141">
    <property type="protein sequence ID" value="KAF9988139.1"/>
    <property type="molecule type" value="Genomic_DNA"/>
</dbReference>
<dbReference type="GO" id="GO:0043657">
    <property type="term" value="C:host cell"/>
    <property type="evidence" value="ECO:0007669"/>
    <property type="project" value="UniProtKB-SubCell"/>
</dbReference>
<proteinExistence type="predicted"/>
<gene>
    <name evidence="6" type="ORF">BGZ65_011852</name>
</gene>